<keyword evidence="2" id="KW-1185">Reference proteome</keyword>
<evidence type="ECO:0000313" key="1">
    <source>
        <dbReference type="EMBL" id="CAD79229.1"/>
    </source>
</evidence>
<dbReference type="InParanoid" id="Q7UE23"/>
<reference evidence="1 2" key="1">
    <citation type="journal article" date="2003" name="Proc. Natl. Acad. Sci. U.S.A.">
        <title>Complete genome sequence of the marine planctomycete Pirellula sp. strain 1.</title>
        <authorList>
            <person name="Gloeckner F.O."/>
            <person name="Kube M."/>
            <person name="Bauer M."/>
            <person name="Teeling H."/>
            <person name="Lombardot T."/>
            <person name="Ludwig W."/>
            <person name="Gade D."/>
            <person name="Beck A."/>
            <person name="Borzym K."/>
            <person name="Heitmann K."/>
            <person name="Rabus R."/>
            <person name="Schlesner H."/>
            <person name="Amann R."/>
            <person name="Reinhardt R."/>
        </authorList>
    </citation>
    <scope>NUCLEOTIDE SEQUENCE [LARGE SCALE GENOMIC DNA]</scope>
    <source>
        <strain evidence="2">DSM 10527 / NCIMB 13988 / SH1</strain>
    </source>
</reference>
<proteinExistence type="predicted"/>
<gene>
    <name evidence="1" type="ordered locus">RB11636</name>
</gene>
<dbReference type="EnsemblBacteria" id="CAD79229">
    <property type="protein sequence ID" value="CAD79229"/>
    <property type="gene ID" value="RB11636"/>
</dbReference>
<accession>Q7UE23</accession>
<organism evidence="1 2">
    <name type="scientific">Rhodopirellula baltica (strain DSM 10527 / NCIMB 13988 / SH1)</name>
    <dbReference type="NCBI Taxonomy" id="243090"/>
    <lineage>
        <taxon>Bacteria</taxon>
        <taxon>Pseudomonadati</taxon>
        <taxon>Planctomycetota</taxon>
        <taxon>Planctomycetia</taxon>
        <taxon>Pirellulales</taxon>
        <taxon>Pirellulaceae</taxon>
        <taxon>Rhodopirellula</taxon>
    </lineage>
</organism>
<name>Q7UE23_RHOBA</name>
<sequence length="71" mass="8207">MATEGRRFFFALEGLEQSGQQILNGHVPVEPPCTIDARAPNCNRVILERRCCRRMLDGHLRPRVNWENGHH</sequence>
<evidence type="ECO:0000313" key="2">
    <source>
        <dbReference type="Proteomes" id="UP000001025"/>
    </source>
</evidence>
<dbReference type="Proteomes" id="UP000001025">
    <property type="component" value="Chromosome"/>
</dbReference>
<dbReference type="EMBL" id="BX294153">
    <property type="protein sequence ID" value="CAD79229.1"/>
    <property type="molecule type" value="Genomic_DNA"/>
</dbReference>
<dbReference type="HOGENOM" id="CLU_2737355_0_0_0"/>
<protein>
    <submittedName>
        <fullName evidence="1">Uncharacterized protein</fullName>
    </submittedName>
</protein>
<dbReference type="KEGG" id="rba:RB11636"/>
<dbReference type="AlphaFoldDB" id="Q7UE23"/>